<evidence type="ECO:0000256" key="1">
    <source>
        <dbReference type="ARBA" id="ARBA00004395"/>
    </source>
</evidence>
<dbReference type="PANTHER" id="PTHR31658:SF0">
    <property type="entry name" value="CONSERVED OLIGOMERIC GOLGI COMPLEX SUBUNIT 1"/>
    <property type="match status" value="1"/>
</dbReference>
<comment type="similarity">
    <text evidence="2">Belongs to the COG1 family.</text>
</comment>
<dbReference type="InterPro" id="IPR033370">
    <property type="entry name" value="COG1"/>
</dbReference>
<dbReference type="GO" id="GO:0000139">
    <property type="term" value="C:Golgi membrane"/>
    <property type="evidence" value="ECO:0007669"/>
    <property type="project" value="UniProtKB-SubCell"/>
</dbReference>
<evidence type="ECO:0000313" key="8">
    <source>
        <dbReference type="EMBL" id="KAH0562995.1"/>
    </source>
</evidence>
<evidence type="ECO:0000256" key="7">
    <source>
        <dbReference type="ARBA" id="ARBA00023136"/>
    </source>
</evidence>
<sequence>MAAKPLDSEILKTWDDAFQYPIPTVRQFEKQLRSGLINNQEKLRTLVGASYRDLLGTAERIIEMDGTMQQVEAHIGAISRKCNPRTLDRIAQNYVAFDGTFKAQNSERYTFASQLSVLQACPVVISRLLHKGGSSLLAAKILVVSRLLHKALSQTSNAPPLVEKLRNQLASLRRHLLRHVDRQFSALNASGSALIEAMCAFSLATSSSPTDVLRHFTHVRLQAITAQLDLNEAREPNILKALKLYIQTLLDTRAVLPERLAESLARLKMCPLLEDPEVRAAAELNLDVHEKWISDDIRIFTPWVGHNDLQKSQAATLLKEWSKRSFSALIEGIRGCLSSMSDFRTLVKLRSEILGAWLDSRNRVAGFIPVESLERLRSAVNARLLELVRGRAYRLETVGAQVAATLQAWKAGITDAREDLWSPSTISMDIGNGATEFKNTVLDRSHGRNEAVLEVLRRYEAWLGTIVEITTVIKELRAQKWDDSGVDDVEDEIDLESRVAQLSGDDPKLLEDELDRSLTTAFQELNSVIMEAAAKSEDGSKAIFLLRVLREIRQQSPSLGNTDSFGLSIIPILHTRVVETTSSTALKLFERLISRTRWDCNVPARALWEGNPPLPVQPSPGVFRLLYGLTTSMAEQGSDIWSPTAARALKSHVSWHIFAALSAALAPMNRGDLTNGHDSEEVNGANEQEELDRTTANMNRDWAIQLLFDVLFLETVLSATTKSDETSTGSLGELARTLDVRSGVPEQLRERLRKTTQEYWKRTYLLFSFFA</sequence>
<dbReference type="Proteomes" id="UP000750711">
    <property type="component" value="Unassembled WGS sequence"/>
</dbReference>
<name>A0A9P8LF79_9PEZI</name>
<keyword evidence="9" id="KW-1185">Reference proteome</keyword>
<keyword evidence="4" id="KW-0813">Transport</keyword>
<keyword evidence="7" id="KW-0472">Membrane</keyword>
<accession>A0A9P8LF79</accession>
<dbReference type="GO" id="GO:0017119">
    <property type="term" value="C:Golgi transport complex"/>
    <property type="evidence" value="ECO:0007669"/>
    <property type="project" value="InterPro"/>
</dbReference>
<protein>
    <recommendedName>
        <fullName evidence="3">Conserved oligomeric Golgi complex subunit 1</fullName>
    </recommendedName>
</protein>
<dbReference type="GO" id="GO:0015031">
    <property type="term" value="P:protein transport"/>
    <property type="evidence" value="ECO:0007669"/>
    <property type="project" value="UniProtKB-KW"/>
</dbReference>
<dbReference type="Pfam" id="PF08700">
    <property type="entry name" value="VPS51_Exo84_N"/>
    <property type="match status" value="1"/>
</dbReference>
<comment type="subcellular location">
    <subcellularLocation>
        <location evidence="1">Golgi apparatus membrane</location>
        <topology evidence="1">Peripheral membrane protein</topology>
    </subcellularLocation>
</comment>
<organism evidence="8 9">
    <name type="scientific">Trichoglossum hirsutum</name>
    <dbReference type="NCBI Taxonomy" id="265104"/>
    <lineage>
        <taxon>Eukaryota</taxon>
        <taxon>Fungi</taxon>
        <taxon>Dikarya</taxon>
        <taxon>Ascomycota</taxon>
        <taxon>Pezizomycotina</taxon>
        <taxon>Geoglossomycetes</taxon>
        <taxon>Geoglossales</taxon>
        <taxon>Geoglossaceae</taxon>
        <taxon>Trichoglossum</taxon>
    </lineage>
</organism>
<dbReference type="AlphaFoldDB" id="A0A9P8LF79"/>
<dbReference type="GO" id="GO:0006891">
    <property type="term" value="P:intra-Golgi vesicle-mediated transport"/>
    <property type="evidence" value="ECO:0007669"/>
    <property type="project" value="InterPro"/>
</dbReference>
<proteinExistence type="inferred from homology"/>
<dbReference type="EMBL" id="JAGHQM010000271">
    <property type="protein sequence ID" value="KAH0562995.1"/>
    <property type="molecule type" value="Genomic_DNA"/>
</dbReference>
<evidence type="ECO:0000256" key="3">
    <source>
        <dbReference type="ARBA" id="ARBA00020978"/>
    </source>
</evidence>
<evidence type="ECO:0000313" key="9">
    <source>
        <dbReference type="Proteomes" id="UP000750711"/>
    </source>
</evidence>
<reference evidence="8" key="1">
    <citation type="submission" date="2021-03" db="EMBL/GenBank/DDBJ databases">
        <title>Comparative genomics and phylogenomic investigation of the class Geoglossomycetes provide insights into ecological specialization and systematics.</title>
        <authorList>
            <person name="Melie T."/>
            <person name="Pirro S."/>
            <person name="Miller A.N."/>
            <person name="Quandt A."/>
        </authorList>
    </citation>
    <scope>NUCLEOTIDE SEQUENCE</scope>
    <source>
        <strain evidence="8">CAQ_001_2017</strain>
    </source>
</reference>
<comment type="caution">
    <text evidence="8">The sequence shown here is derived from an EMBL/GenBank/DDBJ whole genome shotgun (WGS) entry which is preliminary data.</text>
</comment>
<gene>
    <name evidence="8" type="ORF">GP486_002443</name>
</gene>
<evidence type="ECO:0000256" key="6">
    <source>
        <dbReference type="ARBA" id="ARBA00023034"/>
    </source>
</evidence>
<evidence type="ECO:0000256" key="4">
    <source>
        <dbReference type="ARBA" id="ARBA00022448"/>
    </source>
</evidence>
<keyword evidence="6" id="KW-0333">Golgi apparatus</keyword>
<evidence type="ECO:0000256" key="5">
    <source>
        <dbReference type="ARBA" id="ARBA00022927"/>
    </source>
</evidence>
<evidence type="ECO:0000256" key="2">
    <source>
        <dbReference type="ARBA" id="ARBA00006653"/>
    </source>
</evidence>
<keyword evidence="5" id="KW-0653">Protein transport</keyword>
<dbReference type="PANTHER" id="PTHR31658">
    <property type="entry name" value="CONSERVED OLIGOMERIC GOLGI COMPLEX SUBUNIT 1"/>
    <property type="match status" value="1"/>
</dbReference>